<dbReference type="SMART" id="SM00053">
    <property type="entry name" value="DYNc"/>
    <property type="match status" value="1"/>
</dbReference>
<dbReference type="InterPro" id="IPR003130">
    <property type="entry name" value="GED"/>
</dbReference>
<evidence type="ECO:0000256" key="1">
    <source>
        <dbReference type="ARBA" id="ARBA00022741"/>
    </source>
</evidence>
<name>A0A3G4ZVI6_9VIRU</name>
<dbReference type="PROSITE" id="PS51388">
    <property type="entry name" value="GED"/>
    <property type="match status" value="1"/>
</dbReference>
<dbReference type="Pfam" id="PF01031">
    <property type="entry name" value="Dynamin_M"/>
    <property type="match status" value="1"/>
</dbReference>
<feature type="domain" description="Dynamin-type G" evidence="4">
    <location>
        <begin position="56"/>
        <end position="344"/>
    </location>
</feature>
<dbReference type="InterPro" id="IPR022812">
    <property type="entry name" value="Dynamin"/>
</dbReference>
<dbReference type="Pfam" id="PF00350">
    <property type="entry name" value="Dynamin_N"/>
    <property type="match status" value="1"/>
</dbReference>
<keyword evidence="1" id="KW-0547">Nucleotide-binding</keyword>
<evidence type="ECO:0000313" key="5">
    <source>
        <dbReference type="EMBL" id="AYV78912.1"/>
    </source>
</evidence>
<dbReference type="InterPro" id="IPR030381">
    <property type="entry name" value="G_DYNAMIN_dom"/>
</dbReference>
<protein>
    <submittedName>
        <fullName evidence="5">Dynamin family protein</fullName>
    </submittedName>
</protein>
<dbReference type="Pfam" id="PF02212">
    <property type="entry name" value="GED"/>
    <property type="match status" value="1"/>
</dbReference>
<dbReference type="PANTHER" id="PTHR11566">
    <property type="entry name" value="DYNAMIN"/>
    <property type="match status" value="1"/>
</dbReference>
<feature type="domain" description="GED" evidence="3">
    <location>
        <begin position="563"/>
        <end position="648"/>
    </location>
</feature>
<dbReference type="GO" id="GO:0005525">
    <property type="term" value="F:GTP binding"/>
    <property type="evidence" value="ECO:0007669"/>
    <property type="project" value="InterPro"/>
</dbReference>
<reference evidence="5" key="1">
    <citation type="submission" date="2018-10" db="EMBL/GenBank/DDBJ databases">
        <title>Hidden diversity of soil giant viruses.</title>
        <authorList>
            <person name="Schulz F."/>
            <person name="Alteio L."/>
            <person name="Goudeau D."/>
            <person name="Ryan E.M."/>
            <person name="Malmstrom R.R."/>
            <person name="Blanchard J."/>
            <person name="Woyke T."/>
        </authorList>
    </citation>
    <scope>NUCLEOTIDE SEQUENCE</scope>
    <source>
        <strain evidence="5">EDV1</strain>
    </source>
</reference>
<sequence>MELVNNISGIYSWITGEPQEFSLKNLSNNSVLNIANECNGLLSEVNNGDEKKGIEKIMMPQLAVVGSQSSGKSSLLNNIMAMPDLLPTGRDMVTRSPIRLCLHKTKTTDGYIEFGTYNDAGWAVEKKITLTMPNPTTAEIQEVRENIKAKTIEIAGAQMNISHTPIVLQIYTPNVPDLILIDLPGLVMTSCVDKGQPSDIDEQIQNLALSYVKNPKTIVLLVMQASNDLQTDIGLAFLKKHDVNRNIVGIFTKPDLMNSDSHVGDYLLGKTSSNLMLQHGYFVVKNKSSSDTSSDILKSTDIEKKYFQNHFEYKKSIYQNRVGYNSLIAELTKILVAAINNNIPSVMSEVALLETDIRKKIDVLGKGPPTSKESQLSEINLYVNAFCHKLNECIESQGTDPNIGREIKQVFDDYRIKLDTITPFLTKTALYNDAYFNDIIRNFEGYHMSFSIHPVDLLERCISDPKNKPIWVLRHNCIDCTSSISKLLETSITKISHDEQFGRFPELANFLVKSLTDELINPSTKNTEGKIDELLGAESDFIWTNSTEFEIALKKFSGQATNITNLKELLEAYYQTIKNTMKNLIPKYIMSFLIRSVQRKMMHYLTQTLVKEDKVHLLREDPGIEKQRKYYESLFNRIQAIKKLFVNK</sequence>
<evidence type="ECO:0000256" key="2">
    <source>
        <dbReference type="ARBA" id="ARBA00023134"/>
    </source>
</evidence>
<dbReference type="GO" id="GO:0003924">
    <property type="term" value="F:GTPase activity"/>
    <property type="evidence" value="ECO:0007669"/>
    <property type="project" value="InterPro"/>
</dbReference>
<dbReference type="GO" id="GO:0006897">
    <property type="term" value="P:endocytosis"/>
    <property type="evidence" value="ECO:0007669"/>
    <property type="project" value="TreeGrafter"/>
</dbReference>
<dbReference type="PROSITE" id="PS51718">
    <property type="entry name" value="G_DYNAMIN_2"/>
    <property type="match status" value="1"/>
</dbReference>
<dbReference type="InterPro" id="IPR000375">
    <property type="entry name" value="Dynamin_stalk"/>
</dbReference>
<keyword evidence="2" id="KW-0342">GTP-binding</keyword>
<dbReference type="InterPro" id="IPR001401">
    <property type="entry name" value="Dynamin_GTPase"/>
</dbReference>
<dbReference type="PRINTS" id="PR00195">
    <property type="entry name" value="DYNAMIN"/>
</dbReference>
<dbReference type="GO" id="GO:0000266">
    <property type="term" value="P:mitochondrial fission"/>
    <property type="evidence" value="ECO:0007669"/>
    <property type="project" value="TreeGrafter"/>
</dbReference>
<dbReference type="CDD" id="cd08771">
    <property type="entry name" value="DLP_1"/>
    <property type="match status" value="1"/>
</dbReference>
<dbReference type="GO" id="GO:0008017">
    <property type="term" value="F:microtubule binding"/>
    <property type="evidence" value="ECO:0007669"/>
    <property type="project" value="TreeGrafter"/>
</dbReference>
<dbReference type="InterPro" id="IPR020850">
    <property type="entry name" value="GED_dom"/>
</dbReference>
<accession>A0A3G4ZVI6</accession>
<evidence type="ECO:0000259" key="4">
    <source>
        <dbReference type="PROSITE" id="PS51718"/>
    </source>
</evidence>
<dbReference type="EMBL" id="MK072113">
    <property type="protein sequence ID" value="AYV78912.1"/>
    <property type="molecule type" value="Genomic_DNA"/>
</dbReference>
<dbReference type="GO" id="GO:0016559">
    <property type="term" value="P:peroxisome fission"/>
    <property type="evidence" value="ECO:0007669"/>
    <property type="project" value="TreeGrafter"/>
</dbReference>
<dbReference type="GO" id="GO:0016020">
    <property type="term" value="C:membrane"/>
    <property type="evidence" value="ECO:0007669"/>
    <property type="project" value="TreeGrafter"/>
</dbReference>
<dbReference type="SUPFAM" id="SSF52540">
    <property type="entry name" value="P-loop containing nucleoside triphosphate hydrolases"/>
    <property type="match status" value="1"/>
</dbReference>
<dbReference type="InterPro" id="IPR045063">
    <property type="entry name" value="Dynamin_N"/>
</dbReference>
<dbReference type="PANTHER" id="PTHR11566:SF21">
    <property type="entry name" value="DYNAMIN RELATED PROTEIN 1, ISOFORM A"/>
    <property type="match status" value="1"/>
</dbReference>
<evidence type="ECO:0000259" key="3">
    <source>
        <dbReference type="PROSITE" id="PS51388"/>
    </source>
</evidence>
<organism evidence="5">
    <name type="scientific">Edafosvirus sp</name>
    <dbReference type="NCBI Taxonomy" id="2487765"/>
    <lineage>
        <taxon>Viruses</taxon>
        <taxon>Varidnaviria</taxon>
        <taxon>Bamfordvirae</taxon>
        <taxon>Nucleocytoviricota</taxon>
        <taxon>Megaviricetes</taxon>
        <taxon>Imitervirales</taxon>
        <taxon>Mimiviridae</taxon>
        <taxon>Klosneuvirinae</taxon>
    </lineage>
</organism>
<dbReference type="Gene3D" id="1.20.120.1240">
    <property type="entry name" value="Dynamin, middle domain"/>
    <property type="match status" value="1"/>
</dbReference>
<dbReference type="InterPro" id="IPR027417">
    <property type="entry name" value="P-loop_NTPase"/>
</dbReference>
<proteinExistence type="predicted"/>
<gene>
    <name evidence="5" type="ORF">Edafosvirus48_3</name>
</gene>
<dbReference type="Gene3D" id="3.40.50.300">
    <property type="entry name" value="P-loop containing nucleotide triphosphate hydrolases"/>
    <property type="match status" value="1"/>
</dbReference>